<comment type="similarity">
    <text evidence="2 15">Belongs to the FPG family.</text>
</comment>
<dbReference type="Gene3D" id="1.10.8.50">
    <property type="match status" value="1"/>
</dbReference>
<sequence>MPELPEVETIRRTLAIHVTDLMIKNITLIWPTAVCGWEGKAFEDLVIGRRIIGIDRRGKYLLIRLDEEITLIAHMRMTGRLNYYADHQEPEKHTHVVFTLEQGEVHFSDVRKFGRIQALPTPLSVSESSLRKLGPEPLEHEFTPAVLKDRFGTKKVSLKAALLDQHVLAGMGNIYVDESLFQAGISPERRVDTLSEEEISKLHQAIQTVLQAGIDAQGTSFRDYRDANGEKGWFEQALQVYGRGGEPCQVCGQTLERLRLAGRTTVYCPRCQK</sequence>
<evidence type="ECO:0000259" key="16">
    <source>
        <dbReference type="PROSITE" id="PS51066"/>
    </source>
</evidence>
<dbReference type="PROSITE" id="PS01242">
    <property type="entry name" value="ZF_FPG_1"/>
    <property type="match status" value="1"/>
</dbReference>
<feature type="active site" description="Proton donor" evidence="15">
    <location>
        <position position="3"/>
    </location>
</feature>
<keyword evidence="9 15" id="KW-0238">DNA-binding</keyword>
<feature type="domain" description="FPG-type" evidence="16">
    <location>
        <begin position="239"/>
        <end position="273"/>
    </location>
</feature>
<dbReference type="Proteomes" id="UP000186102">
    <property type="component" value="Unassembled WGS sequence"/>
</dbReference>
<organism evidence="18 19">
    <name type="scientific">Desulfosporosinus metallidurans</name>
    <dbReference type="NCBI Taxonomy" id="1888891"/>
    <lineage>
        <taxon>Bacteria</taxon>
        <taxon>Bacillati</taxon>
        <taxon>Bacillota</taxon>
        <taxon>Clostridia</taxon>
        <taxon>Eubacteriales</taxon>
        <taxon>Desulfitobacteriaceae</taxon>
        <taxon>Desulfosporosinus</taxon>
    </lineage>
</organism>
<dbReference type="InterPro" id="IPR010979">
    <property type="entry name" value="Ribosomal_uS13-like_H2TH"/>
</dbReference>
<comment type="catalytic activity">
    <reaction evidence="14 15">
        <text>2'-deoxyribonucleotide-(2'-deoxyribose 5'-phosphate)-2'-deoxyribonucleotide-DNA = a 3'-end 2'-deoxyribonucleotide-(2,3-dehydro-2,3-deoxyribose 5'-phosphate)-DNA + a 5'-end 5'-phospho-2'-deoxyribonucleoside-DNA + H(+)</text>
        <dbReference type="Rhea" id="RHEA:66592"/>
        <dbReference type="Rhea" id="RHEA-COMP:13180"/>
        <dbReference type="Rhea" id="RHEA-COMP:16897"/>
        <dbReference type="Rhea" id="RHEA-COMP:17067"/>
        <dbReference type="ChEBI" id="CHEBI:15378"/>
        <dbReference type="ChEBI" id="CHEBI:136412"/>
        <dbReference type="ChEBI" id="CHEBI:157695"/>
        <dbReference type="ChEBI" id="CHEBI:167181"/>
        <dbReference type="EC" id="4.2.99.18"/>
    </reaction>
</comment>
<dbReference type="InterPro" id="IPR010663">
    <property type="entry name" value="Znf_FPG/IleRS"/>
</dbReference>
<keyword evidence="8 15" id="KW-0862">Zinc</keyword>
<comment type="subunit">
    <text evidence="3 15">Monomer.</text>
</comment>
<evidence type="ECO:0000256" key="4">
    <source>
        <dbReference type="ARBA" id="ARBA00022723"/>
    </source>
</evidence>
<dbReference type="SUPFAM" id="SSF57716">
    <property type="entry name" value="Glucocorticoid receptor-like (DNA-binding domain)"/>
    <property type="match status" value="1"/>
</dbReference>
<dbReference type="NCBIfam" id="NF002211">
    <property type="entry name" value="PRK01103.1"/>
    <property type="match status" value="1"/>
</dbReference>
<dbReference type="PANTHER" id="PTHR22993">
    <property type="entry name" value="FORMAMIDOPYRIMIDINE-DNA GLYCOSYLASE"/>
    <property type="match status" value="1"/>
</dbReference>
<evidence type="ECO:0000313" key="18">
    <source>
        <dbReference type="EMBL" id="OLN32840.1"/>
    </source>
</evidence>
<keyword evidence="4 15" id="KW-0479">Metal-binding</keyword>
<feature type="domain" description="Formamidopyrimidine-DNA glycosylase catalytic" evidence="17">
    <location>
        <begin position="2"/>
        <end position="114"/>
    </location>
</feature>
<dbReference type="EC" id="3.2.2.23" evidence="15"/>
<feature type="active site" description="Proton donor; for delta-elimination activity" evidence="15">
    <location>
        <position position="263"/>
    </location>
</feature>
<evidence type="ECO:0000256" key="13">
    <source>
        <dbReference type="ARBA" id="ARBA00023295"/>
    </source>
</evidence>
<feature type="binding site" evidence="15">
    <location>
        <position position="93"/>
    </location>
    <ligand>
        <name>DNA</name>
        <dbReference type="ChEBI" id="CHEBI:16991"/>
    </ligand>
</feature>
<dbReference type="GO" id="GO:0034039">
    <property type="term" value="F:8-oxo-7,8-dihydroguanine DNA N-glycosylase activity"/>
    <property type="evidence" value="ECO:0007669"/>
    <property type="project" value="TreeGrafter"/>
</dbReference>
<dbReference type="PANTHER" id="PTHR22993:SF9">
    <property type="entry name" value="FORMAMIDOPYRIMIDINE-DNA GLYCOSYLASE"/>
    <property type="match status" value="1"/>
</dbReference>
<keyword evidence="5 15" id="KW-0227">DNA damage</keyword>
<keyword evidence="10 15" id="KW-0234">DNA repair</keyword>
<dbReference type="SMART" id="SM00898">
    <property type="entry name" value="Fapy_DNA_glyco"/>
    <property type="match status" value="1"/>
</dbReference>
<dbReference type="GO" id="GO:0008270">
    <property type="term" value="F:zinc ion binding"/>
    <property type="evidence" value="ECO:0007669"/>
    <property type="project" value="UniProtKB-UniRule"/>
</dbReference>
<dbReference type="GO" id="GO:0003690">
    <property type="term" value="F:double-stranded DNA binding"/>
    <property type="evidence" value="ECO:0007669"/>
    <property type="project" value="UniProtKB-ARBA"/>
</dbReference>
<evidence type="ECO:0000259" key="17">
    <source>
        <dbReference type="PROSITE" id="PS51068"/>
    </source>
</evidence>
<evidence type="ECO:0000256" key="1">
    <source>
        <dbReference type="ARBA" id="ARBA00001668"/>
    </source>
</evidence>
<feature type="binding site" evidence="15">
    <location>
        <position position="154"/>
    </location>
    <ligand>
        <name>DNA</name>
        <dbReference type="ChEBI" id="CHEBI:16991"/>
    </ligand>
</feature>
<dbReference type="InterPro" id="IPR015886">
    <property type="entry name" value="H2TH_FPG"/>
</dbReference>
<evidence type="ECO:0000256" key="2">
    <source>
        <dbReference type="ARBA" id="ARBA00009409"/>
    </source>
</evidence>
<evidence type="ECO:0000256" key="5">
    <source>
        <dbReference type="ARBA" id="ARBA00022763"/>
    </source>
</evidence>
<evidence type="ECO:0000256" key="10">
    <source>
        <dbReference type="ARBA" id="ARBA00023204"/>
    </source>
</evidence>
<dbReference type="PROSITE" id="PS51066">
    <property type="entry name" value="ZF_FPG_2"/>
    <property type="match status" value="1"/>
</dbReference>
<dbReference type="SUPFAM" id="SSF46946">
    <property type="entry name" value="S13-like H2TH domain"/>
    <property type="match status" value="1"/>
</dbReference>
<evidence type="ECO:0000256" key="14">
    <source>
        <dbReference type="ARBA" id="ARBA00044632"/>
    </source>
</evidence>
<accession>A0A1Q8R0C5</accession>
<dbReference type="SMART" id="SM01232">
    <property type="entry name" value="H2TH"/>
    <property type="match status" value="1"/>
</dbReference>
<dbReference type="STRING" id="1888891.DSOL_1286"/>
<dbReference type="RefSeq" id="WP_075364019.1">
    <property type="nucleotide sequence ID" value="NZ_MLBF01000006.1"/>
</dbReference>
<name>A0A1Q8R0C5_9FIRM</name>
<dbReference type="Gene3D" id="3.20.190.10">
    <property type="entry name" value="MutM-like, N-terminal"/>
    <property type="match status" value="1"/>
</dbReference>
<dbReference type="InterPro" id="IPR012319">
    <property type="entry name" value="FPG_cat"/>
</dbReference>
<evidence type="ECO:0000256" key="3">
    <source>
        <dbReference type="ARBA" id="ARBA00011245"/>
    </source>
</evidence>
<dbReference type="HAMAP" id="MF_00103">
    <property type="entry name" value="Fapy_DNA_glycosyl"/>
    <property type="match status" value="1"/>
</dbReference>
<proteinExistence type="inferred from homology"/>
<keyword evidence="12 15" id="KW-0511">Multifunctional enzyme</keyword>
<dbReference type="InterPro" id="IPR035937">
    <property type="entry name" value="FPG_N"/>
</dbReference>
<feature type="active site" description="Schiff-base intermediate with DNA" evidence="15">
    <location>
        <position position="2"/>
    </location>
</feature>
<feature type="active site" description="Proton donor; for beta-elimination activity" evidence="15">
    <location>
        <position position="59"/>
    </location>
</feature>
<keyword evidence="7 15" id="KW-0378">Hydrolase</keyword>
<evidence type="ECO:0000256" key="8">
    <source>
        <dbReference type="ARBA" id="ARBA00022833"/>
    </source>
</evidence>
<reference evidence="18 19" key="1">
    <citation type="submission" date="2016-09" db="EMBL/GenBank/DDBJ databases">
        <title>Complete genome of Desulfosporosinus sp. OL.</title>
        <authorList>
            <person name="Mardanov A."/>
            <person name="Beletsky A."/>
            <person name="Panova A."/>
            <person name="Karnachuk O."/>
            <person name="Ravin N."/>
        </authorList>
    </citation>
    <scope>NUCLEOTIDE SEQUENCE [LARGE SCALE GENOMIC DNA]</scope>
    <source>
        <strain evidence="18 19">OL</strain>
    </source>
</reference>
<dbReference type="EMBL" id="MLBF01000006">
    <property type="protein sequence ID" value="OLN32840.1"/>
    <property type="molecule type" value="Genomic_DNA"/>
</dbReference>
<dbReference type="SUPFAM" id="SSF81624">
    <property type="entry name" value="N-terminal domain of MutM-like DNA repair proteins"/>
    <property type="match status" value="1"/>
</dbReference>
<dbReference type="GO" id="GO:0003684">
    <property type="term" value="F:damaged DNA binding"/>
    <property type="evidence" value="ECO:0007669"/>
    <property type="project" value="InterPro"/>
</dbReference>
<evidence type="ECO:0000256" key="15">
    <source>
        <dbReference type="HAMAP-Rule" id="MF_00103"/>
    </source>
</evidence>
<keyword evidence="13 15" id="KW-0326">Glycosidase</keyword>
<evidence type="ECO:0000256" key="11">
    <source>
        <dbReference type="ARBA" id="ARBA00023239"/>
    </source>
</evidence>
<keyword evidence="6 15" id="KW-0863">Zinc-finger</keyword>
<dbReference type="OrthoDB" id="9800855at2"/>
<dbReference type="PROSITE" id="PS51068">
    <property type="entry name" value="FPG_CAT"/>
    <property type="match status" value="1"/>
</dbReference>
<evidence type="ECO:0000313" key="19">
    <source>
        <dbReference type="Proteomes" id="UP000186102"/>
    </source>
</evidence>
<comment type="catalytic activity">
    <reaction evidence="1 15">
        <text>Hydrolysis of DNA containing ring-opened 7-methylguanine residues, releasing 2,6-diamino-4-hydroxy-5-(N-methyl)formamidopyrimidine.</text>
        <dbReference type="EC" id="3.2.2.23"/>
    </reaction>
</comment>
<dbReference type="InterPro" id="IPR020629">
    <property type="entry name" value="FPG_Glyclase"/>
</dbReference>
<evidence type="ECO:0000256" key="9">
    <source>
        <dbReference type="ARBA" id="ARBA00023125"/>
    </source>
</evidence>
<dbReference type="Pfam" id="PF06831">
    <property type="entry name" value="H2TH"/>
    <property type="match status" value="1"/>
</dbReference>
<dbReference type="Pfam" id="PF01149">
    <property type="entry name" value="Fapy_DNA_glyco"/>
    <property type="match status" value="1"/>
</dbReference>
<evidence type="ECO:0000256" key="12">
    <source>
        <dbReference type="ARBA" id="ARBA00023268"/>
    </source>
</evidence>
<dbReference type="CDD" id="cd08966">
    <property type="entry name" value="EcFpg-like_N"/>
    <property type="match status" value="1"/>
</dbReference>
<comment type="cofactor">
    <cofactor evidence="15">
        <name>Zn(2+)</name>
        <dbReference type="ChEBI" id="CHEBI:29105"/>
    </cofactor>
    <text evidence="15">Binds 1 zinc ion per subunit.</text>
</comment>
<dbReference type="Pfam" id="PF06827">
    <property type="entry name" value="zf-FPG_IleRS"/>
    <property type="match status" value="1"/>
</dbReference>
<comment type="caution">
    <text evidence="18">The sequence shown here is derived from an EMBL/GenBank/DDBJ whole genome shotgun (WGS) entry which is preliminary data.</text>
</comment>
<keyword evidence="11 15" id="KW-0456">Lyase</keyword>
<keyword evidence="19" id="KW-1185">Reference proteome</keyword>
<dbReference type="GO" id="GO:0140078">
    <property type="term" value="F:class I DNA-(apurinic or apyrimidinic site) endonuclease activity"/>
    <property type="evidence" value="ECO:0007669"/>
    <property type="project" value="UniProtKB-EC"/>
</dbReference>
<dbReference type="EC" id="4.2.99.18" evidence="15"/>
<feature type="binding site" evidence="15">
    <location>
        <position position="111"/>
    </location>
    <ligand>
        <name>DNA</name>
        <dbReference type="ChEBI" id="CHEBI:16991"/>
    </ligand>
</feature>
<dbReference type="InterPro" id="IPR000214">
    <property type="entry name" value="Znf_DNA_glyclase/AP_lyase"/>
</dbReference>
<dbReference type="GO" id="GO:0006284">
    <property type="term" value="P:base-excision repair"/>
    <property type="evidence" value="ECO:0007669"/>
    <property type="project" value="InterPro"/>
</dbReference>
<dbReference type="FunFam" id="1.10.8.50:FF:000003">
    <property type="entry name" value="Formamidopyrimidine-DNA glycosylase"/>
    <property type="match status" value="1"/>
</dbReference>
<evidence type="ECO:0000256" key="7">
    <source>
        <dbReference type="ARBA" id="ARBA00022801"/>
    </source>
</evidence>
<comment type="function">
    <text evidence="15">Involved in base excision repair of DNA damaged by oxidation or by mutagenic agents. Acts as DNA glycosylase that recognizes and removes damaged bases. Has a preference for oxidized purines, such as 7,8-dihydro-8-oxoguanine (8-oxoG). Has AP (apurinic/apyrimidinic) lyase activity and introduces nicks in the DNA strand. Cleaves the DNA backbone by beta-delta elimination to generate a single-strand break at the site of the removed base with both 3'- and 5'-phosphates.</text>
</comment>
<dbReference type="AlphaFoldDB" id="A0A1Q8R0C5"/>
<protein>
    <recommendedName>
        <fullName evidence="15">Formamidopyrimidine-DNA glycosylase</fullName>
        <shortName evidence="15">Fapy-DNA glycosylase</shortName>
        <ecNumber evidence="15">3.2.2.23</ecNumber>
    </recommendedName>
    <alternativeName>
        <fullName evidence="15">DNA-(apurinic or apyrimidinic site) lyase MutM</fullName>
        <shortName evidence="15">AP lyase MutM</shortName>
        <ecNumber evidence="15">4.2.99.18</ecNumber>
    </alternativeName>
</protein>
<gene>
    <name evidence="15" type="primary">mutM</name>
    <name evidence="15" type="synonym">fpg</name>
    <name evidence="18" type="ORF">DSOL_1286</name>
</gene>
<dbReference type="InterPro" id="IPR015887">
    <property type="entry name" value="DNA_glyclase_Znf_dom_DNA_BS"/>
</dbReference>
<evidence type="ECO:0000256" key="6">
    <source>
        <dbReference type="ARBA" id="ARBA00022771"/>
    </source>
</evidence>
<dbReference type="NCBIfam" id="TIGR00577">
    <property type="entry name" value="fpg"/>
    <property type="match status" value="1"/>
</dbReference>